<evidence type="ECO:0000313" key="1">
    <source>
        <dbReference type="EMBL" id="KZP33101.1"/>
    </source>
</evidence>
<gene>
    <name evidence="1" type="ORF">FIBSPDRAFT_847712</name>
</gene>
<keyword evidence="2" id="KW-1185">Reference proteome</keyword>
<dbReference type="Proteomes" id="UP000076532">
    <property type="component" value="Unassembled WGS sequence"/>
</dbReference>
<protein>
    <recommendedName>
        <fullName evidence="3">ABM domain-containing protein</fullName>
    </recommendedName>
</protein>
<name>A0A166VVF2_9AGAM</name>
<evidence type="ECO:0000313" key="2">
    <source>
        <dbReference type="Proteomes" id="UP000076532"/>
    </source>
</evidence>
<organism evidence="1 2">
    <name type="scientific">Athelia psychrophila</name>
    <dbReference type="NCBI Taxonomy" id="1759441"/>
    <lineage>
        <taxon>Eukaryota</taxon>
        <taxon>Fungi</taxon>
        <taxon>Dikarya</taxon>
        <taxon>Basidiomycota</taxon>
        <taxon>Agaricomycotina</taxon>
        <taxon>Agaricomycetes</taxon>
        <taxon>Agaricomycetidae</taxon>
        <taxon>Atheliales</taxon>
        <taxon>Atheliaceae</taxon>
        <taxon>Athelia</taxon>
    </lineage>
</organism>
<proteinExistence type="predicted"/>
<sequence length="202" mass="22432">MSPTTETHIALFTTSDACRADPTMLDRIFYDVSGAKGVESLYYGLQIEDPTQLYVVNNWANSDDFLAFSASEHDDVLASVVEVFKGFPKVYHINFKLDVTVPLDMPVTEIVVITSVSPEAKQKLCDTLAEVCEYLKGVMTYGTPEQAGDKDVVVVVCGWNSLEDHAKSLARPEGQELMKMWEPLGSKVVKHVKLTKQPTLVR</sequence>
<dbReference type="STRING" id="436010.A0A166VVF2"/>
<reference evidence="1 2" key="1">
    <citation type="journal article" date="2016" name="Mol. Biol. Evol.">
        <title>Comparative Genomics of Early-Diverging Mushroom-Forming Fungi Provides Insights into the Origins of Lignocellulose Decay Capabilities.</title>
        <authorList>
            <person name="Nagy L.G."/>
            <person name="Riley R."/>
            <person name="Tritt A."/>
            <person name="Adam C."/>
            <person name="Daum C."/>
            <person name="Floudas D."/>
            <person name="Sun H."/>
            <person name="Yadav J.S."/>
            <person name="Pangilinan J."/>
            <person name="Larsson K.H."/>
            <person name="Matsuura K."/>
            <person name="Barry K."/>
            <person name="Labutti K."/>
            <person name="Kuo R."/>
            <person name="Ohm R.A."/>
            <person name="Bhattacharya S.S."/>
            <person name="Shirouzu T."/>
            <person name="Yoshinaga Y."/>
            <person name="Martin F.M."/>
            <person name="Grigoriev I.V."/>
            <person name="Hibbett D.S."/>
        </authorList>
    </citation>
    <scope>NUCLEOTIDE SEQUENCE [LARGE SCALE GENOMIC DNA]</scope>
    <source>
        <strain evidence="1 2">CBS 109695</strain>
    </source>
</reference>
<dbReference type="Gene3D" id="3.30.70.100">
    <property type="match status" value="2"/>
</dbReference>
<dbReference type="AlphaFoldDB" id="A0A166VVF2"/>
<dbReference type="OrthoDB" id="3830579at2759"/>
<accession>A0A166VVF2</accession>
<evidence type="ECO:0008006" key="3">
    <source>
        <dbReference type="Google" id="ProtNLM"/>
    </source>
</evidence>
<dbReference type="EMBL" id="KV417483">
    <property type="protein sequence ID" value="KZP33101.1"/>
    <property type="molecule type" value="Genomic_DNA"/>
</dbReference>